<dbReference type="EMBL" id="BMAW01092439">
    <property type="protein sequence ID" value="GFS54804.1"/>
    <property type="molecule type" value="Genomic_DNA"/>
</dbReference>
<protein>
    <submittedName>
        <fullName evidence="1">Uncharacterized protein</fullName>
    </submittedName>
</protein>
<gene>
    <name evidence="1" type="ORF">NPIL_536061</name>
</gene>
<proteinExistence type="predicted"/>
<reference evidence="1" key="1">
    <citation type="submission" date="2020-08" db="EMBL/GenBank/DDBJ databases">
        <title>Multicomponent nature underlies the extraordinary mechanical properties of spider dragline silk.</title>
        <authorList>
            <person name="Kono N."/>
            <person name="Nakamura H."/>
            <person name="Mori M."/>
            <person name="Yoshida Y."/>
            <person name="Ohtoshi R."/>
            <person name="Malay A.D."/>
            <person name="Moran D.A.P."/>
            <person name="Tomita M."/>
            <person name="Numata K."/>
            <person name="Arakawa K."/>
        </authorList>
    </citation>
    <scope>NUCLEOTIDE SEQUENCE</scope>
</reference>
<dbReference type="Proteomes" id="UP000887013">
    <property type="component" value="Unassembled WGS sequence"/>
</dbReference>
<sequence>MVRGAFVLRTSCCKGGSNVPALYGILALRTPLRVTENGLRKFEHFFEDDNPSAGVYYTHLYRKTLRFS</sequence>
<evidence type="ECO:0000313" key="2">
    <source>
        <dbReference type="Proteomes" id="UP000887013"/>
    </source>
</evidence>
<dbReference type="AlphaFoldDB" id="A0A8X6IPK1"/>
<evidence type="ECO:0000313" key="1">
    <source>
        <dbReference type="EMBL" id="GFS54804.1"/>
    </source>
</evidence>
<organism evidence="1 2">
    <name type="scientific">Nephila pilipes</name>
    <name type="common">Giant wood spider</name>
    <name type="synonym">Nephila maculata</name>
    <dbReference type="NCBI Taxonomy" id="299642"/>
    <lineage>
        <taxon>Eukaryota</taxon>
        <taxon>Metazoa</taxon>
        <taxon>Ecdysozoa</taxon>
        <taxon>Arthropoda</taxon>
        <taxon>Chelicerata</taxon>
        <taxon>Arachnida</taxon>
        <taxon>Araneae</taxon>
        <taxon>Araneomorphae</taxon>
        <taxon>Entelegynae</taxon>
        <taxon>Araneoidea</taxon>
        <taxon>Nephilidae</taxon>
        <taxon>Nephila</taxon>
    </lineage>
</organism>
<name>A0A8X6IPK1_NEPPI</name>
<comment type="caution">
    <text evidence="1">The sequence shown here is derived from an EMBL/GenBank/DDBJ whole genome shotgun (WGS) entry which is preliminary data.</text>
</comment>
<accession>A0A8X6IPK1</accession>
<keyword evidence="2" id="KW-1185">Reference proteome</keyword>